<protein>
    <submittedName>
        <fullName evidence="1">Uncharacterized protein</fullName>
    </submittedName>
</protein>
<gene>
    <name evidence="1" type="ORF">LCGC14_2511650</name>
</gene>
<reference evidence="1" key="1">
    <citation type="journal article" date="2015" name="Nature">
        <title>Complex archaea that bridge the gap between prokaryotes and eukaryotes.</title>
        <authorList>
            <person name="Spang A."/>
            <person name="Saw J.H."/>
            <person name="Jorgensen S.L."/>
            <person name="Zaremba-Niedzwiedzka K."/>
            <person name="Martijn J."/>
            <person name="Lind A.E."/>
            <person name="van Eijk R."/>
            <person name="Schleper C."/>
            <person name="Guy L."/>
            <person name="Ettema T.J."/>
        </authorList>
    </citation>
    <scope>NUCLEOTIDE SEQUENCE</scope>
</reference>
<sequence>ILPFIPQAFENLNQAQTAIKTLRNQTLNTKVLEFPGRPTNFIAQRAEELFPEEGSLFQGPEDALQKLNQLQSEVAEEVKTQVALLPTLETKGNRDKARSSITQLAQLDANYKALIKALEKTPQDNGATQLEVGESVTLQDGTVIRRTQ</sequence>
<dbReference type="AlphaFoldDB" id="A0A0F9BLU8"/>
<evidence type="ECO:0000313" key="1">
    <source>
        <dbReference type="EMBL" id="KKL14837.1"/>
    </source>
</evidence>
<proteinExistence type="predicted"/>
<name>A0A0F9BLU8_9ZZZZ</name>
<comment type="caution">
    <text evidence="1">The sequence shown here is derived from an EMBL/GenBank/DDBJ whole genome shotgun (WGS) entry which is preliminary data.</text>
</comment>
<dbReference type="EMBL" id="LAZR01040298">
    <property type="protein sequence ID" value="KKL14837.1"/>
    <property type="molecule type" value="Genomic_DNA"/>
</dbReference>
<organism evidence="1">
    <name type="scientific">marine sediment metagenome</name>
    <dbReference type="NCBI Taxonomy" id="412755"/>
    <lineage>
        <taxon>unclassified sequences</taxon>
        <taxon>metagenomes</taxon>
        <taxon>ecological metagenomes</taxon>
    </lineage>
</organism>
<accession>A0A0F9BLU8</accession>
<feature type="non-terminal residue" evidence="1">
    <location>
        <position position="1"/>
    </location>
</feature>